<keyword evidence="2" id="KW-1185">Reference proteome</keyword>
<dbReference type="Proteomes" id="UP001162992">
    <property type="component" value="Chromosome 20"/>
</dbReference>
<protein>
    <submittedName>
        <fullName evidence="1">Uncharacterized protein</fullName>
    </submittedName>
</protein>
<organism evidence="1 2">
    <name type="scientific">Diphasiastrum complanatum</name>
    <name type="common">Issler's clubmoss</name>
    <name type="synonym">Lycopodium complanatum</name>
    <dbReference type="NCBI Taxonomy" id="34168"/>
    <lineage>
        <taxon>Eukaryota</taxon>
        <taxon>Viridiplantae</taxon>
        <taxon>Streptophyta</taxon>
        <taxon>Embryophyta</taxon>
        <taxon>Tracheophyta</taxon>
        <taxon>Lycopodiopsida</taxon>
        <taxon>Lycopodiales</taxon>
        <taxon>Lycopodiaceae</taxon>
        <taxon>Lycopodioideae</taxon>
        <taxon>Diphasiastrum</taxon>
    </lineage>
</organism>
<evidence type="ECO:0000313" key="1">
    <source>
        <dbReference type="EMBL" id="KAJ7520160.1"/>
    </source>
</evidence>
<comment type="caution">
    <text evidence="1">The sequence shown here is derived from an EMBL/GenBank/DDBJ whole genome shotgun (WGS) entry which is preliminary data.</text>
</comment>
<gene>
    <name evidence="1" type="ORF">O6H91_20G070000</name>
</gene>
<evidence type="ECO:0000313" key="2">
    <source>
        <dbReference type="Proteomes" id="UP001162992"/>
    </source>
</evidence>
<reference evidence="2" key="1">
    <citation type="journal article" date="2024" name="Proc. Natl. Acad. Sci. U.S.A.">
        <title>Extraordinary preservation of gene collinearity over three hundred million years revealed in homosporous lycophytes.</title>
        <authorList>
            <person name="Li C."/>
            <person name="Wickell D."/>
            <person name="Kuo L.Y."/>
            <person name="Chen X."/>
            <person name="Nie B."/>
            <person name="Liao X."/>
            <person name="Peng D."/>
            <person name="Ji J."/>
            <person name="Jenkins J."/>
            <person name="Williams M."/>
            <person name="Shu S."/>
            <person name="Plott C."/>
            <person name="Barry K."/>
            <person name="Rajasekar S."/>
            <person name="Grimwood J."/>
            <person name="Han X."/>
            <person name="Sun S."/>
            <person name="Hou Z."/>
            <person name="He W."/>
            <person name="Dai G."/>
            <person name="Sun C."/>
            <person name="Schmutz J."/>
            <person name="Leebens-Mack J.H."/>
            <person name="Li F.W."/>
            <person name="Wang L."/>
        </authorList>
    </citation>
    <scope>NUCLEOTIDE SEQUENCE [LARGE SCALE GENOMIC DNA]</scope>
    <source>
        <strain evidence="2">cv. PW_Plant_1</strain>
    </source>
</reference>
<proteinExistence type="predicted"/>
<name>A0ACC2ARS1_DIPCM</name>
<sequence length="445" mass="48001">MLKSLLFVACPSSRGLFRFPASFVVSSRCFFPCRGSSLPSADASALPFCVKAKRFLVVMASHGLQSASPAAPPATALPGRANEQGTASYAQQFAPVVGPGHFRKLATYNDHAGHLTVSSLGLGTYLGPETDLADHEYEASICKALSVGINVFDAAINYRNMRSERAIGRAIFSAVSSGMIQRNQFVVCTKGGYFTFDVNRPPNPRKWIEDVYIQPGIFSWADFVAGCHCMTPSYILDQLDKSRKNLGLETVDVYYVHNPETQLSEISREEFNARIKKAFSALEEAVSANKITVYGVATWNGFRVSPQSKAHLSLEDLVDAAREVGGAAHHFRVVQVPFNLSLQEAASATTQVINGRSMSLIAASKELGVTVVASASLMQASLAKGLPEDFRRAFSEGGQVPTDAQCALQFVRTTPGIMTALAGMRQVDHVQENARVISFSAISAS</sequence>
<accession>A0ACC2ARS1</accession>
<dbReference type="EMBL" id="CM055111">
    <property type="protein sequence ID" value="KAJ7520160.1"/>
    <property type="molecule type" value="Genomic_DNA"/>
</dbReference>